<dbReference type="OMA" id="ENYTIAW"/>
<dbReference type="InterPro" id="IPR053137">
    <property type="entry name" value="NLR-like"/>
</dbReference>
<dbReference type="GO" id="GO:0003824">
    <property type="term" value="F:catalytic activity"/>
    <property type="evidence" value="ECO:0007669"/>
    <property type="project" value="InterPro"/>
</dbReference>
<reference evidence="2" key="1">
    <citation type="journal article" date="2016" name="Genome Announc.">
        <title>Draft genome sequences of fungus Aspergillus calidoustus.</title>
        <authorList>
            <person name="Horn F."/>
            <person name="Linde J."/>
            <person name="Mattern D.J."/>
            <person name="Walther G."/>
            <person name="Guthke R."/>
            <person name="Scherlach K."/>
            <person name="Martin K."/>
            <person name="Brakhage A.A."/>
            <person name="Petzke L."/>
            <person name="Valiante V."/>
        </authorList>
    </citation>
    <scope>NUCLEOTIDE SEQUENCE [LARGE SCALE GENOMIC DNA]</scope>
    <source>
        <strain evidence="2">SF006504</strain>
    </source>
</reference>
<dbReference type="InterPro" id="IPR035994">
    <property type="entry name" value="Nucleoside_phosphorylase_sf"/>
</dbReference>
<dbReference type="STRING" id="454130.A0A0U5CKM1"/>
<dbReference type="EMBL" id="CDMC01000034">
    <property type="protein sequence ID" value="CEL11881.1"/>
    <property type="molecule type" value="Genomic_DNA"/>
</dbReference>
<dbReference type="AlphaFoldDB" id="A0A0U5CKM1"/>
<dbReference type="Gene3D" id="3.40.50.1580">
    <property type="entry name" value="Nucleoside phosphorylase domain"/>
    <property type="match status" value="1"/>
</dbReference>
<dbReference type="GO" id="GO:0009116">
    <property type="term" value="P:nucleoside metabolic process"/>
    <property type="evidence" value="ECO:0007669"/>
    <property type="project" value="InterPro"/>
</dbReference>
<dbReference type="PANTHER" id="PTHR46082">
    <property type="entry name" value="ATP/GTP-BINDING PROTEIN-RELATED"/>
    <property type="match status" value="1"/>
</dbReference>
<organism evidence="1 2">
    <name type="scientific">Aspergillus calidoustus</name>
    <dbReference type="NCBI Taxonomy" id="454130"/>
    <lineage>
        <taxon>Eukaryota</taxon>
        <taxon>Fungi</taxon>
        <taxon>Dikarya</taxon>
        <taxon>Ascomycota</taxon>
        <taxon>Pezizomycotina</taxon>
        <taxon>Eurotiomycetes</taxon>
        <taxon>Eurotiomycetidae</taxon>
        <taxon>Eurotiales</taxon>
        <taxon>Aspergillaceae</taxon>
        <taxon>Aspergillus</taxon>
        <taxon>Aspergillus subgen. Nidulantes</taxon>
    </lineage>
</organism>
<name>A0A0U5CKM1_ASPCI</name>
<evidence type="ECO:0000313" key="1">
    <source>
        <dbReference type="EMBL" id="CEL11881.1"/>
    </source>
</evidence>
<proteinExistence type="predicted"/>
<keyword evidence="2" id="KW-1185">Reference proteome</keyword>
<evidence type="ECO:0000313" key="2">
    <source>
        <dbReference type="Proteomes" id="UP000054771"/>
    </source>
</evidence>
<dbReference type="PANTHER" id="PTHR46082:SF11">
    <property type="entry name" value="AAA+ ATPASE DOMAIN-CONTAINING PROTEIN-RELATED"/>
    <property type="match status" value="1"/>
</dbReference>
<dbReference type="Proteomes" id="UP000054771">
    <property type="component" value="Unassembled WGS sequence"/>
</dbReference>
<protein>
    <submittedName>
        <fullName evidence="1">Putative Wd-repeat protein</fullName>
    </submittedName>
</protein>
<accession>A0A0U5CKM1</accession>
<gene>
    <name evidence="1" type="ORF">ASPCAL14976</name>
</gene>
<dbReference type="SUPFAM" id="SSF53167">
    <property type="entry name" value="Purine and uridine phosphorylases"/>
    <property type="match status" value="1"/>
</dbReference>
<dbReference type="OrthoDB" id="1577640at2759"/>
<sequence length="343" mass="38176">MASLTPENYTIAWICALPLEAAAARAMLDKIHTPLQQSKDPNAYDFGELRGHYIVIAYLPNGVYGTVSAAAVVSRMRLTFPRLQFGLMVGIVGGVPSKRNDIRLGDVVVSKPCGTHGGVIQYDYGKAVQGGRFERTGYLNKPPQALLTHMSRGQANWMVNGEDNISKLVCEVLERNHSMREIFSPPKQDTNLLFHSSYHHADTQSDCEKCDKGNLVNRQPRHTRAPYIHYGLIASGDQVMKDPETRDRLAQQHEILCFETEAAGLMDELPTLVIRGICDYCDPHKHKQWQGYAALTAAAYTRSLLSIVPVEPSLKAAPQSNYCYSSEDQRCLQDSLLSHLTMT</sequence>